<dbReference type="PANTHER" id="PTHR33740">
    <property type="entry name" value="GPI-ANCHORED ADHESIN-LIKE PROTEIN"/>
    <property type="match status" value="1"/>
</dbReference>
<feature type="coiled-coil region" evidence="1">
    <location>
        <begin position="470"/>
        <end position="536"/>
    </location>
</feature>
<evidence type="ECO:0000256" key="3">
    <source>
        <dbReference type="SAM" id="Phobius"/>
    </source>
</evidence>
<protein>
    <recommendedName>
        <fullName evidence="4">SLH domain-containing protein</fullName>
    </recommendedName>
</protein>
<evidence type="ECO:0000313" key="5">
    <source>
        <dbReference type="EMBL" id="BAB03088.1"/>
    </source>
</evidence>
<dbReference type="PhylomeDB" id="Q9LI75"/>
<dbReference type="EMBL" id="AP001313">
    <property type="protein sequence ID" value="BAB03088.1"/>
    <property type="molecule type" value="Genomic_DNA"/>
</dbReference>
<feature type="domain" description="SLH" evidence="4">
    <location>
        <begin position="248"/>
        <end position="321"/>
    </location>
</feature>
<dbReference type="PANTHER" id="PTHR33740:SF1">
    <property type="entry name" value="SLH DOMAIN PROTEIN"/>
    <property type="match status" value="1"/>
</dbReference>
<evidence type="ECO:0000256" key="1">
    <source>
        <dbReference type="SAM" id="Coils"/>
    </source>
</evidence>
<feature type="region of interest" description="Disordered" evidence="2">
    <location>
        <begin position="140"/>
        <end position="178"/>
    </location>
</feature>
<proteinExistence type="predicted"/>
<reference evidence="5" key="1">
    <citation type="journal article" date="2000" name="DNA Res.">
        <title>Structural analysis of Arabidopsis thaliana chromosome 3. II. Sequence features of the 4,251,695 bp regions covered by 90 P1, TAC and BAC clones.</title>
        <authorList>
            <person name="Nakamura Y."/>
        </authorList>
    </citation>
    <scope>NUCLEOTIDE SEQUENCE [LARGE SCALE GENOMIC DNA]</scope>
</reference>
<evidence type="ECO:0000256" key="2">
    <source>
        <dbReference type="SAM" id="MobiDB-lite"/>
    </source>
</evidence>
<keyword evidence="3" id="KW-0472">Membrane</keyword>
<dbReference type="Pfam" id="PF00395">
    <property type="entry name" value="SLH"/>
    <property type="match status" value="1"/>
</dbReference>
<name>Q9LI75_ARATH</name>
<keyword evidence="3" id="KW-1133">Transmembrane helix</keyword>
<keyword evidence="1" id="KW-0175">Coiled coil</keyword>
<evidence type="ECO:0000259" key="4">
    <source>
        <dbReference type="PROSITE" id="PS51272"/>
    </source>
</evidence>
<reference key="2">
    <citation type="journal article" date="2000" name="Nature">
        <title>Sequence and analysis of chromosome 3 of the plant Arabidopsis thaliana.</title>
        <authorList>
            <consortium name="European Union Chromosome 3 Arabidopsis Sequencing Consortium"/>
            <consortium name="Institute for Genomic Research"/>
            <consortium name="Kazusa DNA Research Institute"/>
            <person name="Salanoubat M."/>
            <person name="Lemcke K."/>
            <person name="Rieger M."/>
            <person name="Ansorge W."/>
            <person name="Unseld M."/>
            <person name="Fartmann B."/>
            <person name="Valle G."/>
            <person name="Blocker H."/>
            <person name="Perez-Alonso M."/>
            <person name="Obermaier B."/>
            <person name="Delseny M."/>
            <person name="Boutry M."/>
            <person name="Grivell L.A."/>
            <person name="Mache R."/>
            <person name="Puigdomenech P."/>
            <person name="De Simone V."/>
            <person name="Choisne N."/>
            <person name="Artiguenave F."/>
            <person name="Robert C."/>
            <person name="Brottier P."/>
            <person name="Wincker P."/>
            <person name="Cattolico L."/>
            <person name="Weissenbach J."/>
            <person name="Saurin W."/>
            <person name="Quetier F."/>
            <person name="Schafer M."/>
            <person name="Muller-Auer S."/>
            <person name="Gabel C."/>
            <person name="Fuchs M."/>
            <person name="Benes V."/>
            <person name="Wurmbach E."/>
            <person name="Drzonek H."/>
            <person name="Erfle H."/>
            <person name="Jordan N."/>
            <person name="Bangert S."/>
            <person name="Wiedelmann R."/>
            <person name="Kranz H."/>
            <person name="Voss H."/>
            <person name="Holland R."/>
            <person name="Brandt P."/>
            <person name="Nyakatura G."/>
            <person name="Vezzi A."/>
            <person name="D'Angelo M."/>
            <person name="Pallavicini A."/>
            <person name="Toppo S."/>
            <person name="Simionati B."/>
            <person name="Conrad A."/>
            <person name="Hornischer K."/>
            <person name="Kauer G."/>
            <person name="Lohnert T.H."/>
            <person name="Nordsiek G."/>
            <person name="Reichelt J."/>
            <person name="Scharfe M."/>
            <person name="Schon O."/>
            <person name="Bargues M."/>
            <person name="Terol J."/>
            <person name="Climent J."/>
            <person name="Navarro P."/>
            <person name="Collado C."/>
            <person name="Perez-Perez A."/>
            <person name="Ottenwalder B."/>
            <person name="Duchemin D."/>
            <person name="Cooke R."/>
            <person name="Laudie M."/>
            <person name="Berger-Llauro C."/>
            <person name="Purnelle B."/>
            <person name="Masuy D."/>
            <person name="de Haan M."/>
            <person name="Maarse A.C."/>
            <person name="Alcaraz J.P."/>
            <person name="Cottet A."/>
            <person name="Casacuberta E."/>
            <person name="Monfort A."/>
            <person name="Argiriou A."/>
            <person name="flores M."/>
            <person name="Liguori R."/>
            <person name="Vitale D."/>
            <person name="Mannhaupt G."/>
            <person name="Haase D."/>
            <person name="Schoof H."/>
            <person name="Rudd S."/>
            <person name="Zaccaria P."/>
            <person name="Mewes H.W."/>
            <person name="Mayer K.F."/>
            <person name="Kaul S."/>
            <person name="Town C.D."/>
            <person name="Koo H.L."/>
            <person name="Tallon L.J."/>
            <person name="Jenkins J."/>
            <person name="Rooney T."/>
            <person name="Rizzo M."/>
            <person name="Walts A."/>
            <person name="Utterback T."/>
            <person name="Fujii C.Y."/>
            <person name="Shea T.P."/>
            <person name="Creasy T.H."/>
            <person name="Haas B."/>
            <person name="Maiti R."/>
            <person name="Wu D."/>
            <person name="Peterson J."/>
            <person name="Van Aken S."/>
            <person name="Pai G."/>
            <person name="Militscher J."/>
            <person name="Sellers P."/>
            <person name="Gill J.E."/>
            <person name="Feldblyum T.V."/>
            <person name="Preuss D."/>
            <person name="Lin X."/>
            <person name="Nierman W.C."/>
            <person name="Salzberg S.L."/>
            <person name="White O."/>
            <person name="Venter J.C."/>
            <person name="Fraser C.M."/>
            <person name="Kaneko T."/>
            <person name="Nakamura Y."/>
            <person name="Sato S."/>
            <person name="Kato T."/>
            <person name="Asamizu E."/>
            <person name="Sasamoto S."/>
            <person name="Kimura T."/>
            <person name="Idesawa K."/>
            <person name="Kawashima K."/>
            <person name="Kishida Y."/>
            <person name="Kiyokawa C."/>
            <person name="Kohara M."/>
            <person name="Matsumoto M."/>
            <person name="Matsuno A."/>
            <person name="Muraki A."/>
            <person name="Nakayama S."/>
            <person name="Nakazaki N."/>
            <person name="Shinpo S."/>
            <person name="Takeuchi C."/>
            <person name="Wada T."/>
            <person name="Watanabe A."/>
            <person name="Yamada M."/>
            <person name="Yasuda M."/>
            <person name="Tabata S."/>
        </authorList>
    </citation>
    <scope>NUCLEOTIDE SEQUENCE [LARGE SCALE GENOMIC DNA]</scope>
    <source>
        <strain>cv. Columbia</strain>
    </source>
</reference>
<dbReference type="ExpressionAtlas" id="Q9LI75">
    <property type="expression patterns" value="baseline and differential"/>
</dbReference>
<feature type="compositionally biased region" description="Low complexity" evidence="2">
    <location>
        <begin position="149"/>
        <end position="162"/>
    </location>
</feature>
<keyword evidence="3" id="KW-0812">Transmembrane</keyword>
<dbReference type="InterPro" id="IPR001119">
    <property type="entry name" value="SLH_dom"/>
</dbReference>
<organism evidence="5">
    <name type="scientific">Arabidopsis thaliana</name>
    <name type="common">Mouse-ear cress</name>
    <dbReference type="NCBI Taxonomy" id="3702"/>
    <lineage>
        <taxon>Eukaryota</taxon>
        <taxon>Viridiplantae</taxon>
        <taxon>Streptophyta</taxon>
        <taxon>Embryophyta</taxon>
        <taxon>Tracheophyta</taxon>
        <taxon>Spermatophyta</taxon>
        <taxon>Magnoliopsida</taxon>
        <taxon>eudicotyledons</taxon>
        <taxon>Gunneridae</taxon>
        <taxon>Pentapetalae</taxon>
        <taxon>rosids</taxon>
        <taxon>malvids</taxon>
        <taxon>Brassicales</taxon>
        <taxon>Brassicaceae</taxon>
        <taxon>Camelineae</taxon>
        <taxon>Arabidopsis</taxon>
    </lineage>
</organism>
<dbReference type="PROSITE" id="PS51272">
    <property type="entry name" value="SLH"/>
    <property type="match status" value="1"/>
</dbReference>
<sequence length="567" mass="63989">MSSFSVKKSPNSSFLFPKITPLLIRHRLTLPLLVPPHKPPRFRIVASLSGTSWVSQASQDKYGGWALAEDETPSPHSITKKKWRNVVITGVGSSLAVVLATIAYFSISRKGPTTILNSFGFRFSFSNLLQYQNVELDQNDNEESETLFNDENNSPSEANSESVDYVSDNVDSTSTGKTHRVATPVAVDAAQQEAIAVLKKLKIYEDDIVADELCTKREYARWLVRSNSLLERNPMHMIVPAVALAGSSIPAFDDINTSDPDFEYIQALAEAGITSSKLSGEDSRNDLGNSNFNPESFVSRLDLVNWKAQLECGFHPEIMEEISRTKVDYIDTKNINPDMALGFFLDFLMGDKSTIRNVFGRIKRFQPNRPVTKAQAAVALTSGKMVKAITAELSRLEAESLSQKAETEEIRSELLEKGEIRQFWDEKIQAERSRGFEMEELYLSRVNEVEEEKTTQEKWSAERLKEKAAIDCQKQLLNSLTEEIDEMSQRLISDKSVYLTEHSKLQEMLSDLQSKLESLIDKRSILEAEVEALRILRSWIEDEGKASQARAKVLEEAGRRWKWNDNA</sequence>
<dbReference type="AlphaFoldDB" id="Q9LI75"/>
<accession>Q9LI75</accession>
<feature type="transmembrane region" description="Helical" evidence="3">
    <location>
        <begin position="86"/>
        <end position="107"/>
    </location>
</feature>